<dbReference type="EMBL" id="ML213616">
    <property type="protein sequence ID" value="TFK36069.1"/>
    <property type="molecule type" value="Genomic_DNA"/>
</dbReference>
<dbReference type="Proteomes" id="UP000308652">
    <property type="component" value="Unassembled WGS sequence"/>
</dbReference>
<keyword evidence="3" id="KW-1185">Reference proteome</keyword>
<dbReference type="STRING" id="68775.A0A5C3LS93"/>
<dbReference type="AlphaFoldDB" id="A0A5C3LS93"/>
<evidence type="ECO:0000313" key="3">
    <source>
        <dbReference type="Proteomes" id="UP000308652"/>
    </source>
</evidence>
<organism evidence="2 3">
    <name type="scientific">Crucibulum laeve</name>
    <dbReference type="NCBI Taxonomy" id="68775"/>
    <lineage>
        <taxon>Eukaryota</taxon>
        <taxon>Fungi</taxon>
        <taxon>Dikarya</taxon>
        <taxon>Basidiomycota</taxon>
        <taxon>Agaricomycotina</taxon>
        <taxon>Agaricomycetes</taxon>
        <taxon>Agaricomycetidae</taxon>
        <taxon>Agaricales</taxon>
        <taxon>Agaricineae</taxon>
        <taxon>Nidulariaceae</taxon>
        <taxon>Crucibulum</taxon>
    </lineage>
</organism>
<gene>
    <name evidence="2" type="ORF">BDQ12DRAFT_668015</name>
</gene>
<reference evidence="2 3" key="1">
    <citation type="journal article" date="2019" name="Nat. Ecol. Evol.">
        <title>Megaphylogeny resolves global patterns of mushroom evolution.</title>
        <authorList>
            <person name="Varga T."/>
            <person name="Krizsan K."/>
            <person name="Foldi C."/>
            <person name="Dima B."/>
            <person name="Sanchez-Garcia M."/>
            <person name="Sanchez-Ramirez S."/>
            <person name="Szollosi G.J."/>
            <person name="Szarkandi J.G."/>
            <person name="Papp V."/>
            <person name="Albert L."/>
            <person name="Andreopoulos W."/>
            <person name="Angelini C."/>
            <person name="Antonin V."/>
            <person name="Barry K.W."/>
            <person name="Bougher N.L."/>
            <person name="Buchanan P."/>
            <person name="Buyck B."/>
            <person name="Bense V."/>
            <person name="Catcheside P."/>
            <person name="Chovatia M."/>
            <person name="Cooper J."/>
            <person name="Damon W."/>
            <person name="Desjardin D."/>
            <person name="Finy P."/>
            <person name="Geml J."/>
            <person name="Haridas S."/>
            <person name="Hughes K."/>
            <person name="Justo A."/>
            <person name="Karasinski D."/>
            <person name="Kautmanova I."/>
            <person name="Kiss B."/>
            <person name="Kocsube S."/>
            <person name="Kotiranta H."/>
            <person name="LaButti K.M."/>
            <person name="Lechner B.E."/>
            <person name="Liimatainen K."/>
            <person name="Lipzen A."/>
            <person name="Lukacs Z."/>
            <person name="Mihaltcheva S."/>
            <person name="Morgado L.N."/>
            <person name="Niskanen T."/>
            <person name="Noordeloos M.E."/>
            <person name="Ohm R.A."/>
            <person name="Ortiz-Santana B."/>
            <person name="Ovrebo C."/>
            <person name="Racz N."/>
            <person name="Riley R."/>
            <person name="Savchenko A."/>
            <person name="Shiryaev A."/>
            <person name="Soop K."/>
            <person name="Spirin V."/>
            <person name="Szebenyi C."/>
            <person name="Tomsovsky M."/>
            <person name="Tulloss R.E."/>
            <person name="Uehling J."/>
            <person name="Grigoriev I.V."/>
            <person name="Vagvolgyi C."/>
            <person name="Papp T."/>
            <person name="Martin F.M."/>
            <person name="Miettinen O."/>
            <person name="Hibbett D.S."/>
            <person name="Nagy L.G."/>
        </authorList>
    </citation>
    <scope>NUCLEOTIDE SEQUENCE [LARGE SCALE GENOMIC DNA]</scope>
    <source>
        <strain evidence="2 3">CBS 166.37</strain>
    </source>
</reference>
<evidence type="ECO:0000256" key="1">
    <source>
        <dbReference type="SAM" id="MobiDB-lite"/>
    </source>
</evidence>
<accession>A0A5C3LS93</accession>
<dbReference type="Gene3D" id="2.60.120.260">
    <property type="entry name" value="Galactose-binding domain-like"/>
    <property type="match status" value="2"/>
</dbReference>
<evidence type="ECO:0000313" key="2">
    <source>
        <dbReference type="EMBL" id="TFK36069.1"/>
    </source>
</evidence>
<protein>
    <submittedName>
        <fullName evidence="2">Uncharacterized protein</fullName>
    </submittedName>
</protein>
<feature type="region of interest" description="Disordered" evidence="1">
    <location>
        <begin position="295"/>
        <end position="330"/>
    </location>
</feature>
<proteinExistence type="predicted"/>
<name>A0A5C3LS93_9AGAR</name>
<dbReference type="OrthoDB" id="2563669at2759"/>
<sequence>MDASAVNVNVTIDDFDSVLSYADQSVWVTPDPSNPTFDDTNSPWFMGTYHKTETVDATLSLNFTGPAIYIYGHAGPSYGSYEVQIDSNTSSFSAHAESNASTPHLLYSANLPYSAHTLTLRNLGAKDGDAGGNSFLVDYIQITMQVAPAGATASNTTYEEDNTALTYSGKWGNNTGPDFSGGGTAFTNEDKASVSLSFHGSAIYLFGDKKNDHGLYSVVLDNQTPVIHSGISGCGGAFSQTCEQQKPTLQFIAHNLDDSLHTIKIENLAGVNNSFLDIDSFVVTVPSAYSVRDLSGSSSSSASGSGSSSTSSATGTTSASPSGTNNNSNAASSMSPWNPLLFLVLAVFWLVRPSLRR</sequence>